<feature type="domain" description="ABC-type transport auxiliary lipoprotein component" evidence="2">
    <location>
        <begin position="24"/>
        <end position="172"/>
    </location>
</feature>
<dbReference type="InterPro" id="IPR005586">
    <property type="entry name" value="ABC_trans_aux"/>
</dbReference>
<reference evidence="3 4" key="1">
    <citation type="journal article" date="2023" name="Ecotoxicol. Environ. Saf.">
        <title>Mercury remediation potential of mercury-resistant strain Rheinheimera metallidurans sp. nov. isolated from a municipal waste dumping site.</title>
        <authorList>
            <person name="Yadav V."/>
            <person name="Manjhi A."/>
            <person name="Vadakedath N."/>
        </authorList>
    </citation>
    <scope>NUCLEOTIDE SEQUENCE [LARGE SCALE GENOMIC DNA]</scope>
    <source>
        <strain evidence="3 4">E-49</strain>
    </source>
</reference>
<sequence length="186" mass="19811">MKRVILAAVLTLAGCASPVALNYYQLPAVNQSRQVLADAPQLYVAPVQVASYLNGRGLVLQLSEVELVMARQHLWAEPLAAQVQRQLRDLLSNSTAYATELSARPGAVVLTVQLERFHGTAQGDAVLSGRYLLSSQAHSQPFTIRVPLGADGYPALVAALAAGLQQLSQQIAAGLKLADKTKRTDG</sequence>
<evidence type="ECO:0000259" key="2">
    <source>
        <dbReference type="Pfam" id="PF03886"/>
    </source>
</evidence>
<dbReference type="Proteomes" id="UP001375382">
    <property type="component" value="Unassembled WGS sequence"/>
</dbReference>
<dbReference type="SUPFAM" id="SSF159594">
    <property type="entry name" value="XCC0632-like"/>
    <property type="match status" value="1"/>
</dbReference>
<evidence type="ECO:0000313" key="4">
    <source>
        <dbReference type="Proteomes" id="UP001375382"/>
    </source>
</evidence>
<evidence type="ECO:0000256" key="1">
    <source>
        <dbReference type="SAM" id="SignalP"/>
    </source>
</evidence>
<accession>A0ABU8C425</accession>
<keyword evidence="1" id="KW-0732">Signal</keyword>
<keyword evidence="3" id="KW-0449">Lipoprotein</keyword>
<dbReference type="EMBL" id="JALAAR010000002">
    <property type="protein sequence ID" value="MEH8016282.1"/>
    <property type="molecule type" value="Genomic_DNA"/>
</dbReference>
<name>A0ABU8C425_9GAMM</name>
<evidence type="ECO:0000313" key="3">
    <source>
        <dbReference type="EMBL" id="MEH8016282.1"/>
    </source>
</evidence>
<protein>
    <submittedName>
        <fullName evidence="3">ABC-type transport auxiliary lipoprotein family protein</fullName>
    </submittedName>
</protein>
<proteinExistence type="predicted"/>
<organism evidence="3 4">
    <name type="scientific">Rheinheimera muenzenbergensis</name>
    <dbReference type="NCBI Taxonomy" id="1193628"/>
    <lineage>
        <taxon>Bacteria</taxon>
        <taxon>Pseudomonadati</taxon>
        <taxon>Pseudomonadota</taxon>
        <taxon>Gammaproteobacteria</taxon>
        <taxon>Chromatiales</taxon>
        <taxon>Chromatiaceae</taxon>
        <taxon>Rheinheimera</taxon>
    </lineage>
</organism>
<dbReference type="Pfam" id="PF03886">
    <property type="entry name" value="ABC_trans_aux"/>
    <property type="match status" value="1"/>
</dbReference>
<dbReference type="PROSITE" id="PS51257">
    <property type="entry name" value="PROKAR_LIPOPROTEIN"/>
    <property type="match status" value="1"/>
</dbReference>
<dbReference type="Gene3D" id="3.40.50.10610">
    <property type="entry name" value="ABC-type transport auxiliary lipoprotein component"/>
    <property type="match status" value="1"/>
</dbReference>
<comment type="caution">
    <text evidence="3">The sequence shown here is derived from an EMBL/GenBank/DDBJ whole genome shotgun (WGS) entry which is preliminary data.</text>
</comment>
<keyword evidence="4" id="KW-1185">Reference proteome</keyword>
<dbReference type="RefSeq" id="WP_335734696.1">
    <property type="nucleotide sequence ID" value="NZ_JALAAR010000002.1"/>
</dbReference>
<feature type="chain" id="PRO_5046787705" evidence="1">
    <location>
        <begin position="23"/>
        <end position="186"/>
    </location>
</feature>
<feature type="signal peptide" evidence="1">
    <location>
        <begin position="1"/>
        <end position="22"/>
    </location>
</feature>
<gene>
    <name evidence="3" type="ORF">MN202_03475</name>
</gene>